<proteinExistence type="predicted"/>
<reference evidence="2 3" key="1">
    <citation type="submission" date="2014-04" db="EMBL/GenBank/DDBJ databases">
        <authorList>
            <consortium name="DOE Joint Genome Institute"/>
            <person name="Kuo A."/>
            <person name="Zuccaro A."/>
            <person name="Kohler A."/>
            <person name="Nagy L.G."/>
            <person name="Floudas D."/>
            <person name="Copeland A."/>
            <person name="Barry K.W."/>
            <person name="Cichocki N."/>
            <person name="Veneault-Fourrey C."/>
            <person name="LaButti K."/>
            <person name="Lindquist E.A."/>
            <person name="Lipzen A."/>
            <person name="Lundell T."/>
            <person name="Morin E."/>
            <person name="Murat C."/>
            <person name="Sun H."/>
            <person name="Tunlid A."/>
            <person name="Henrissat B."/>
            <person name="Grigoriev I.V."/>
            <person name="Hibbett D.S."/>
            <person name="Martin F."/>
            <person name="Nordberg H.P."/>
            <person name="Cantor M.N."/>
            <person name="Hua S.X."/>
        </authorList>
    </citation>
    <scope>NUCLEOTIDE SEQUENCE [LARGE SCALE GENOMIC DNA]</scope>
    <source>
        <strain evidence="2 3">MAFF 305830</strain>
    </source>
</reference>
<organism evidence="2 3">
    <name type="scientific">Serendipita vermifera MAFF 305830</name>
    <dbReference type="NCBI Taxonomy" id="933852"/>
    <lineage>
        <taxon>Eukaryota</taxon>
        <taxon>Fungi</taxon>
        <taxon>Dikarya</taxon>
        <taxon>Basidiomycota</taxon>
        <taxon>Agaricomycotina</taxon>
        <taxon>Agaricomycetes</taxon>
        <taxon>Sebacinales</taxon>
        <taxon>Serendipitaceae</taxon>
        <taxon>Serendipita</taxon>
    </lineage>
</organism>
<evidence type="ECO:0000256" key="1">
    <source>
        <dbReference type="SAM" id="MobiDB-lite"/>
    </source>
</evidence>
<feature type="region of interest" description="Disordered" evidence="1">
    <location>
        <begin position="1"/>
        <end position="33"/>
    </location>
</feature>
<feature type="non-terminal residue" evidence="2">
    <location>
        <position position="152"/>
    </location>
</feature>
<accession>A0A0C2W5M7</accession>
<feature type="compositionally biased region" description="Low complexity" evidence="1">
    <location>
        <begin position="127"/>
        <end position="144"/>
    </location>
</feature>
<dbReference type="AlphaFoldDB" id="A0A0C2W5M7"/>
<evidence type="ECO:0000313" key="3">
    <source>
        <dbReference type="Proteomes" id="UP000054097"/>
    </source>
</evidence>
<feature type="region of interest" description="Disordered" evidence="1">
    <location>
        <begin position="48"/>
        <end position="152"/>
    </location>
</feature>
<dbReference type="HOGENOM" id="CLU_1726740_0_0_1"/>
<reference evidence="3" key="2">
    <citation type="submission" date="2015-01" db="EMBL/GenBank/DDBJ databases">
        <title>Evolutionary Origins and Diversification of the Mycorrhizal Mutualists.</title>
        <authorList>
            <consortium name="DOE Joint Genome Institute"/>
            <consortium name="Mycorrhizal Genomics Consortium"/>
            <person name="Kohler A."/>
            <person name="Kuo A."/>
            <person name="Nagy L.G."/>
            <person name="Floudas D."/>
            <person name="Copeland A."/>
            <person name="Barry K.W."/>
            <person name="Cichocki N."/>
            <person name="Veneault-Fourrey C."/>
            <person name="LaButti K."/>
            <person name="Lindquist E.A."/>
            <person name="Lipzen A."/>
            <person name="Lundell T."/>
            <person name="Morin E."/>
            <person name="Murat C."/>
            <person name="Riley R."/>
            <person name="Ohm R."/>
            <person name="Sun H."/>
            <person name="Tunlid A."/>
            <person name="Henrissat B."/>
            <person name="Grigoriev I.V."/>
            <person name="Hibbett D.S."/>
            <person name="Martin F."/>
        </authorList>
    </citation>
    <scope>NUCLEOTIDE SEQUENCE [LARGE SCALE GENOMIC DNA]</scope>
    <source>
        <strain evidence="3">MAFF 305830</strain>
    </source>
</reference>
<protein>
    <submittedName>
        <fullName evidence="2">Uncharacterized protein</fullName>
    </submittedName>
</protein>
<gene>
    <name evidence="2" type="ORF">M408DRAFT_29315</name>
</gene>
<dbReference type="EMBL" id="KN824373">
    <property type="protein sequence ID" value="KIM21743.1"/>
    <property type="molecule type" value="Genomic_DNA"/>
</dbReference>
<dbReference type="Proteomes" id="UP000054097">
    <property type="component" value="Unassembled WGS sequence"/>
</dbReference>
<feature type="compositionally biased region" description="Low complexity" evidence="1">
    <location>
        <begin position="85"/>
        <end position="105"/>
    </location>
</feature>
<sequence length="152" mass="16307">MSIAMFSRSKRPADASAGRKSPNKPFWKTDSSSAALSSDAETIKYQSLNSSASAGVSASTTSRPVPVPEAPYPSSLSNRKTHQQSSSFNVVRSSTSTSVYPTPASRNAATTSSMHSRPEVYPSIALNQQQHQQQQQQSQSYNYQLAKATSSA</sequence>
<name>A0A0C2W5M7_SERVB</name>
<feature type="compositionally biased region" description="Low complexity" evidence="1">
    <location>
        <begin position="50"/>
        <end position="62"/>
    </location>
</feature>
<keyword evidence="3" id="KW-1185">Reference proteome</keyword>
<evidence type="ECO:0000313" key="2">
    <source>
        <dbReference type="EMBL" id="KIM21743.1"/>
    </source>
</evidence>